<sequence length="98" mass="10600">MELLIFGGIPVLTVAAIFLVKRKLLWAAPVISAALALIVYTVALGPVSMAEVFRNSEWRGFLLLDMLIQFGITAMLSAIAGFTAYIIRRKQTGSGLSD</sequence>
<evidence type="ECO:0008006" key="4">
    <source>
        <dbReference type="Google" id="ProtNLM"/>
    </source>
</evidence>
<feature type="transmembrane region" description="Helical" evidence="1">
    <location>
        <begin position="26"/>
        <end position="49"/>
    </location>
</feature>
<dbReference type="Proteomes" id="UP000724149">
    <property type="component" value="Unassembled WGS sequence"/>
</dbReference>
<keyword evidence="1" id="KW-1133">Transmembrane helix</keyword>
<evidence type="ECO:0000313" key="3">
    <source>
        <dbReference type="Proteomes" id="UP000724149"/>
    </source>
</evidence>
<protein>
    <recommendedName>
        <fullName evidence="4">Multicomponent Na+:H+ antiporter subunit D</fullName>
    </recommendedName>
</protein>
<accession>A0ABS2GM65</accession>
<keyword evidence="1" id="KW-0812">Transmembrane</keyword>
<evidence type="ECO:0000313" key="2">
    <source>
        <dbReference type="EMBL" id="MBM6922565.1"/>
    </source>
</evidence>
<proteinExistence type="predicted"/>
<organism evidence="2 3">
    <name type="scientific">Hydrogenoanaerobacterium saccharovorans</name>
    <dbReference type="NCBI Taxonomy" id="474960"/>
    <lineage>
        <taxon>Bacteria</taxon>
        <taxon>Bacillati</taxon>
        <taxon>Bacillota</taxon>
        <taxon>Clostridia</taxon>
        <taxon>Eubacteriales</taxon>
        <taxon>Oscillospiraceae</taxon>
        <taxon>Hydrogenoanaerobacterium</taxon>
    </lineage>
</organism>
<name>A0ABS2GM65_9FIRM</name>
<keyword evidence="1" id="KW-0472">Membrane</keyword>
<comment type="caution">
    <text evidence="2">The sequence shown here is derived from an EMBL/GenBank/DDBJ whole genome shotgun (WGS) entry which is preliminary data.</text>
</comment>
<reference evidence="2 3" key="1">
    <citation type="journal article" date="2021" name="Sci. Rep.">
        <title>The distribution of antibiotic resistance genes in chicken gut microbiota commensals.</title>
        <authorList>
            <person name="Juricova H."/>
            <person name="Matiasovicova J."/>
            <person name="Kubasova T."/>
            <person name="Cejkova D."/>
            <person name="Rychlik I."/>
        </authorList>
    </citation>
    <scope>NUCLEOTIDE SEQUENCE [LARGE SCALE GENOMIC DNA]</scope>
    <source>
        <strain evidence="2 3">An564</strain>
    </source>
</reference>
<dbReference type="RefSeq" id="WP_204719588.1">
    <property type="nucleotide sequence ID" value="NZ_JACSNR010000002.1"/>
</dbReference>
<evidence type="ECO:0000256" key="1">
    <source>
        <dbReference type="SAM" id="Phobius"/>
    </source>
</evidence>
<keyword evidence="3" id="KW-1185">Reference proteome</keyword>
<dbReference type="EMBL" id="JACSNR010000002">
    <property type="protein sequence ID" value="MBM6922565.1"/>
    <property type="molecule type" value="Genomic_DNA"/>
</dbReference>
<gene>
    <name evidence="2" type="ORF">H9X81_02490</name>
</gene>
<feature type="transmembrane region" description="Helical" evidence="1">
    <location>
        <begin position="61"/>
        <end position="87"/>
    </location>
</feature>